<name>A0A858SS24_9RHOB</name>
<reference evidence="2 3" key="1">
    <citation type="submission" date="2020-02" db="EMBL/GenBank/DDBJ databases">
        <title>Genome sequence of Roseobacter ponti.</title>
        <authorList>
            <person name="Hollensteiner J."/>
            <person name="Schneider D."/>
            <person name="Poehlein A."/>
            <person name="Daniel R."/>
        </authorList>
    </citation>
    <scope>NUCLEOTIDE SEQUENCE [LARGE SCALE GENOMIC DNA]</scope>
    <source>
        <strain evidence="2 3">DSM 106830</strain>
    </source>
</reference>
<dbReference type="RefSeq" id="WP_169640335.1">
    <property type="nucleotide sequence ID" value="NZ_CP048788.1"/>
</dbReference>
<keyword evidence="1" id="KW-0732">Signal</keyword>
<dbReference type="AlphaFoldDB" id="A0A858SS24"/>
<dbReference type="Proteomes" id="UP000503308">
    <property type="component" value="Chromosome"/>
</dbReference>
<protein>
    <submittedName>
        <fullName evidence="2">Choice-of-anchor F family protein</fullName>
    </submittedName>
</protein>
<dbReference type="NCBIfam" id="NF033657">
    <property type="entry name" value="choice_anch_F"/>
    <property type="match status" value="1"/>
</dbReference>
<evidence type="ECO:0000313" key="2">
    <source>
        <dbReference type="EMBL" id="QJF51120.1"/>
    </source>
</evidence>
<feature type="chain" id="PRO_5032864731" evidence="1">
    <location>
        <begin position="22"/>
        <end position="400"/>
    </location>
</feature>
<sequence length="400" mass="42593">MRKNFLTTAVAGLSLALPASSATILGSVEYPTVEGWNKSNVATGETPDDYETGESLVYDRVLNEDGSVPDDASTYGKIVFTPPEAVSPGVGVSNVPYPDSGTGSPATELQGCIKTSSGAACDGPFQSGKRIKQVITSTDGPMDLVFDLDPDNLDNFSTYQVFGRLINGTDQSFDGFEISLGFGIGSDFRLSTDDTLAFSTAFTAQPSGSGSSNTQFPFGLFGDASTNPNFLLDGFFDDERTGLTVTQTSNAIFTGQIAGYYGNYKNDFGPWLAQQDAPEGLFWDFDNDETTDNLLMAWEKSPGVWELRRQVGETCETNTAGDETCTDGVMLGASEYVVGSRAEIELALQEAFDTLNPDADDGAIVLSDGKIEDFGNLNLNYAIALGDLSNGFLDFNEAPA</sequence>
<dbReference type="KEGG" id="rpon:G3256_08095"/>
<keyword evidence="3" id="KW-1185">Reference proteome</keyword>
<organism evidence="2 3">
    <name type="scientific">Roseobacter ponti</name>
    <dbReference type="NCBI Taxonomy" id="1891787"/>
    <lineage>
        <taxon>Bacteria</taxon>
        <taxon>Pseudomonadati</taxon>
        <taxon>Pseudomonadota</taxon>
        <taxon>Alphaproteobacteria</taxon>
        <taxon>Rhodobacterales</taxon>
        <taxon>Roseobacteraceae</taxon>
        <taxon>Roseobacter</taxon>
    </lineage>
</organism>
<accession>A0A858SS24</accession>
<gene>
    <name evidence="2" type="ORF">G3256_08095</name>
</gene>
<evidence type="ECO:0000313" key="3">
    <source>
        <dbReference type="Proteomes" id="UP000503308"/>
    </source>
</evidence>
<dbReference type="EMBL" id="CP048788">
    <property type="protein sequence ID" value="QJF51120.1"/>
    <property type="molecule type" value="Genomic_DNA"/>
</dbReference>
<evidence type="ECO:0000256" key="1">
    <source>
        <dbReference type="SAM" id="SignalP"/>
    </source>
</evidence>
<proteinExistence type="predicted"/>
<feature type="signal peptide" evidence="1">
    <location>
        <begin position="1"/>
        <end position="21"/>
    </location>
</feature>